<dbReference type="Pfam" id="PF01593">
    <property type="entry name" value="Amino_oxidase"/>
    <property type="match status" value="1"/>
</dbReference>
<feature type="chain" id="PRO_5046854707" description="Amine oxidase domain-containing protein" evidence="1">
    <location>
        <begin position="31"/>
        <end position="419"/>
    </location>
</feature>
<dbReference type="Gene3D" id="3.50.50.60">
    <property type="entry name" value="FAD/NAD(P)-binding domain"/>
    <property type="match status" value="1"/>
</dbReference>
<feature type="domain" description="Amine oxidase" evidence="2">
    <location>
        <begin position="141"/>
        <end position="412"/>
    </location>
</feature>
<dbReference type="InterPro" id="IPR036188">
    <property type="entry name" value="FAD/NAD-bd_sf"/>
</dbReference>
<dbReference type="InterPro" id="IPR002937">
    <property type="entry name" value="Amino_oxidase"/>
</dbReference>
<dbReference type="PANTHER" id="PTHR16128:SF5">
    <property type="entry name" value="FAD_NAD(P)-BINDING OXIDOREDUCTASE FAMILY PROTEIN"/>
    <property type="match status" value="1"/>
</dbReference>
<dbReference type="SUPFAM" id="SSF51905">
    <property type="entry name" value="FAD/NAD(P)-binding domain"/>
    <property type="match status" value="1"/>
</dbReference>
<feature type="signal peptide" evidence="1">
    <location>
        <begin position="1"/>
        <end position="30"/>
    </location>
</feature>
<dbReference type="Pfam" id="PF13450">
    <property type="entry name" value="NAD_binding_8"/>
    <property type="match status" value="1"/>
</dbReference>
<gene>
    <name evidence="3" type="ORF">SO694_00042024</name>
</gene>
<protein>
    <recommendedName>
        <fullName evidence="2">Amine oxidase domain-containing protein</fullName>
    </recommendedName>
</protein>
<dbReference type="Proteomes" id="UP001363151">
    <property type="component" value="Unassembled WGS sequence"/>
</dbReference>
<evidence type="ECO:0000313" key="4">
    <source>
        <dbReference type="Proteomes" id="UP001363151"/>
    </source>
</evidence>
<dbReference type="Gene3D" id="3.90.660.10">
    <property type="match status" value="1"/>
</dbReference>
<proteinExistence type="predicted"/>
<accession>A0ABR1G677</accession>
<organism evidence="3 4">
    <name type="scientific">Aureococcus anophagefferens</name>
    <name type="common">Harmful bloom alga</name>
    <dbReference type="NCBI Taxonomy" id="44056"/>
    <lineage>
        <taxon>Eukaryota</taxon>
        <taxon>Sar</taxon>
        <taxon>Stramenopiles</taxon>
        <taxon>Ochrophyta</taxon>
        <taxon>Pelagophyceae</taxon>
        <taxon>Pelagomonadales</taxon>
        <taxon>Pelagomonadaceae</taxon>
        <taxon>Aureococcus</taxon>
    </lineage>
</organism>
<dbReference type="PANTHER" id="PTHR16128">
    <property type="entry name" value="FAD/NAD(P)-BINDING OXIDOREDUCTASE FAMILY PROTEIN"/>
    <property type="match status" value="1"/>
</dbReference>
<reference evidence="3 4" key="1">
    <citation type="submission" date="2024-03" db="EMBL/GenBank/DDBJ databases">
        <title>Aureococcus anophagefferens CCMP1851 and Kratosvirus quantuckense: Draft genome of a second virus-susceptible host strain in the model system.</title>
        <authorList>
            <person name="Chase E."/>
            <person name="Truchon A.R."/>
            <person name="Schepens W."/>
            <person name="Wilhelm S.W."/>
        </authorList>
    </citation>
    <scope>NUCLEOTIDE SEQUENCE [LARGE SCALE GENOMIC DNA]</scope>
    <source>
        <strain evidence="3 4">CCMP1851</strain>
    </source>
</reference>
<comment type="caution">
    <text evidence="3">The sequence shown here is derived from an EMBL/GenBank/DDBJ whole genome shotgun (WGS) entry which is preliminary data.</text>
</comment>
<keyword evidence="4" id="KW-1185">Reference proteome</keyword>
<evidence type="ECO:0000259" key="2">
    <source>
        <dbReference type="Pfam" id="PF01593"/>
    </source>
</evidence>
<sequence>MRSASSQPYSPAQRPLVVLAAVAAIALADAATMQCARPLRVAVIGGGVSGCTLAHALKEEVAAGRVATTLFEMGRGGGGRSATRKTRDDGRVAISHGAPSFKVTTHKFRALLDGLPAGTTVPLPKPVGALVGDAFEPDGDDRRAGAGGAAALCDALLRDSGADPRFRSMVRGIERTGDGAWALRGTDGAELGRFDWLAVSGSGVAHDRWTATFGGEPPLKAAAASLGDAALDAAIAAVNGVASKPVMAVMLAFDGAAAKSWAALPWSKAAVDGDAVLSRVVVERVSDDVTNVVLHSTHAFAEKNRDVYGATSTAARIGGALSDASREEALVAALLSSAEARLAAFDAALAGPFYGPHLHRWGSAFPAGVLVPPDAAVVPSARVVFLGDYVDTGRAGTLEGAALSGLAAAEALVDAAAAA</sequence>
<evidence type="ECO:0000256" key="1">
    <source>
        <dbReference type="SAM" id="SignalP"/>
    </source>
</evidence>
<keyword evidence="1" id="KW-0732">Signal</keyword>
<name>A0ABR1G677_AURAN</name>
<dbReference type="EMBL" id="JBBJCI010000085">
    <property type="protein sequence ID" value="KAK7248820.1"/>
    <property type="molecule type" value="Genomic_DNA"/>
</dbReference>
<evidence type="ECO:0000313" key="3">
    <source>
        <dbReference type="EMBL" id="KAK7248820.1"/>
    </source>
</evidence>